<dbReference type="Proteomes" id="UP001596004">
    <property type="component" value="Unassembled WGS sequence"/>
</dbReference>
<evidence type="ECO:0008006" key="5">
    <source>
        <dbReference type="Google" id="ProtNLM"/>
    </source>
</evidence>
<proteinExistence type="predicted"/>
<evidence type="ECO:0000256" key="1">
    <source>
        <dbReference type="SAM" id="MobiDB-lite"/>
    </source>
</evidence>
<dbReference type="PROSITE" id="PS51257">
    <property type="entry name" value="PROKAR_LIPOPROTEIN"/>
    <property type="match status" value="1"/>
</dbReference>
<accession>A0ABV9CD02</accession>
<sequence>MSPRSMFIMMLVAALAAAGCGGGRGGAQAARERPVCQDQSTGPAGTHAPIPAWASVNAPTGLPVRTGVRGDVLGYLFAGRLRAGHPTDPANKILWYVRQPRDGAPLEIAAHPKGTAEPVVRSSQPADSGPGEIYPSIVDVPSAGCWTLDLTWGSNRDSLELTYL</sequence>
<keyword evidence="2" id="KW-0732">Signal</keyword>
<reference evidence="4" key="1">
    <citation type="journal article" date="2019" name="Int. J. Syst. Evol. Microbiol.">
        <title>The Global Catalogue of Microorganisms (GCM) 10K type strain sequencing project: providing services to taxonomists for standard genome sequencing and annotation.</title>
        <authorList>
            <consortium name="The Broad Institute Genomics Platform"/>
            <consortium name="The Broad Institute Genome Sequencing Center for Infectious Disease"/>
            <person name="Wu L."/>
            <person name="Ma J."/>
        </authorList>
    </citation>
    <scope>NUCLEOTIDE SEQUENCE [LARGE SCALE GENOMIC DNA]</scope>
    <source>
        <strain evidence="4">CGMCC 4.7132</strain>
    </source>
</reference>
<feature type="chain" id="PRO_5046241878" description="DUF4871 domain-containing protein" evidence="2">
    <location>
        <begin position="30"/>
        <end position="164"/>
    </location>
</feature>
<feature type="region of interest" description="Disordered" evidence="1">
    <location>
        <begin position="113"/>
        <end position="133"/>
    </location>
</feature>
<protein>
    <recommendedName>
        <fullName evidence="5">DUF4871 domain-containing protein</fullName>
    </recommendedName>
</protein>
<evidence type="ECO:0000313" key="4">
    <source>
        <dbReference type="Proteomes" id="UP001596004"/>
    </source>
</evidence>
<evidence type="ECO:0000313" key="3">
    <source>
        <dbReference type="EMBL" id="MFC4530507.1"/>
    </source>
</evidence>
<dbReference type="RefSeq" id="WP_380838373.1">
    <property type="nucleotide sequence ID" value="NZ_JBHSFP010000003.1"/>
</dbReference>
<comment type="caution">
    <text evidence="3">The sequence shown here is derived from an EMBL/GenBank/DDBJ whole genome shotgun (WGS) entry which is preliminary data.</text>
</comment>
<name>A0ABV9CD02_9ACTN</name>
<evidence type="ECO:0000256" key="2">
    <source>
        <dbReference type="SAM" id="SignalP"/>
    </source>
</evidence>
<feature type="signal peptide" evidence="2">
    <location>
        <begin position="1"/>
        <end position="29"/>
    </location>
</feature>
<feature type="region of interest" description="Disordered" evidence="1">
    <location>
        <begin position="23"/>
        <end position="49"/>
    </location>
</feature>
<keyword evidence="4" id="KW-1185">Reference proteome</keyword>
<organism evidence="3 4">
    <name type="scientific">Sphaerisporangium dianthi</name>
    <dbReference type="NCBI Taxonomy" id="1436120"/>
    <lineage>
        <taxon>Bacteria</taxon>
        <taxon>Bacillati</taxon>
        <taxon>Actinomycetota</taxon>
        <taxon>Actinomycetes</taxon>
        <taxon>Streptosporangiales</taxon>
        <taxon>Streptosporangiaceae</taxon>
        <taxon>Sphaerisporangium</taxon>
    </lineage>
</organism>
<dbReference type="EMBL" id="JBHSFP010000003">
    <property type="protein sequence ID" value="MFC4530507.1"/>
    <property type="molecule type" value="Genomic_DNA"/>
</dbReference>
<gene>
    <name evidence="3" type="ORF">ACFO60_07010</name>
</gene>